<dbReference type="Proteomes" id="UP000033772">
    <property type="component" value="Unassembled WGS sequence"/>
</dbReference>
<sequence length="363" mass="37884">MNTWPELRTVPAAMTAVTFREHGGPDVLQPEVLPVPRLGGDEVLVQVAAVAVGRLLDLAARAGTHPYAKFSFPHVLGAEHSGVVAAVGRAVTSVKVGDRVAGFPVVTCGTCRQCVAGRDELCQTLEIIGTHRPGAYAEYVSMPASNLHLVPDGLDPIEAVALALGPAVAMNQLRRAGMKAGDWVVVQAATSALGSVTAALAQHLGAHVIVTSRDEDKRKRLSGLGFTHVLDGTRPEFPDEVRSLSEGGAQVVVDNIGDPDLWRNSQLALAPGGIVVSSGAFAGHDVPVDLKRLYSLGQSVIGVRTGNRESSRLAWAEVGRGFRAPATTTFALSEAAAAHQFLEKDLNVGRVALVVGAESSDGS</sequence>
<dbReference type="AlphaFoldDB" id="A0A1J4N7K1"/>
<comment type="similarity">
    <text evidence="2">Belongs to the zinc-containing alcohol dehydrogenase family.</text>
</comment>
<proteinExistence type="inferred from homology"/>
<dbReference type="Gene3D" id="3.90.180.10">
    <property type="entry name" value="Medium-chain alcohol dehydrogenases, catalytic domain"/>
    <property type="match status" value="1"/>
</dbReference>
<dbReference type="GO" id="GO:0046872">
    <property type="term" value="F:metal ion binding"/>
    <property type="evidence" value="ECO:0007669"/>
    <property type="project" value="UniProtKB-KW"/>
</dbReference>
<dbReference type="InterPro" id="IPR036291">
    <property type="entry name" value="NAD(P)-bd_dom_sf"/>
</dbReference>
<evidence type="ECO:0000313" key="11">
    <source>
        <dbReference type="Proteomes" id="UP000033772"/>
    </source>
</evidence>
<comment type="cofactor">
    <cofactor evidence="1">
        <name>Zn(2+)</name>
        <dbReference type="ChEBI" id="CHEBI:29105"/>
    </cofactor>
</comment>
<dbReference type="Pfam" id="PF00107">
    <property type="entry name" value="ADH_zinc_N"/>
    <property type="match status" value="1"/>
</dbReference>
<keyword evidence="11" id="KW-1185">Reference proteome</keyword>
<reference evidence="10" key="1">
    <citation type="submission" date="2016-10" db="EMBL/GenBank/DDBJ databases">
        <title>Draft Genome Sequence of Nocardioides luteus Strain BAFB, an Alkane-Degrading Bacterium Isolated from JP-7 Polluted Soil.</title>
        <authorList>
            <person name="Brown L."/>
            <person name="Ruiz O.N."/>
            <person name="Gunasekera T."/>
        </authorList>
    </citation>
    <scope>NUCLEOTIDE SEQUENCE [LARGE SCALE GENOMIC DNA]</scope>
    <source>
        <strain evidence="10">BAFB</strain>
    </source>
</reference>
<dbReference type="PANTHER" id="PTHR42940:SF8">
    <property type="entry name" value="VACUOLAR PROTEIN SORTING-ASSOCIATED PROTEIN 11"/>
    <property type="match status" value="1"/>
</dbReference>
<dbReference type="SUPFAM" id="SSF50129">
    <property type="entry name" value="GroES-like"/>
    <property type="match status" value="1"/>
</dbReference>
<dbReference type="SMART" id="SM00829">
    <property type="entry name" value="PKS_ER"/>
    <property type="match status" value="1"/>
</dbReference>
<keyword evidence="4" id="KW-0479">Metal-binding</keyword>
<evidence type="ECO:0000256" key="6">
    <source>
        <dbReference type="ARBA" id="ARBA00023002"/>
    </source>
</evidence>
<dbReference type="SUPFAM" id="SSF51735">
    <property type="entry name" value="NAD(P)-binding Rossmann-fold domains"/>
    <property type="match status" value="1"/>
</dbReference>
<comment type="catalytic activity">
    <reaction evidence="8">
        <text>a primary alcohol + NAD(+) = an aldehyde + NADH + H(+)</text>
        <dbReference type="Rhea" id="RHEA:10736"/>
        <dbReference type="ChEBI" id="CHEBI:15378"/>
        <dbReference type="ChEBI" id="CHEBI:15734"/>
        <dbReference type="ChEBI" id="CHEBI:17478"/>
        <dbReference type="ChEBI" id="CHEBI:57540"/>
        <dbReference type="ChEBI" id="CHEBI:57945"/>
        <dbReference type="EC" id="1.1.1.1"/>
    </reaction>
</comment>
<dbReference type="EMBL" id="JZDQ02000008">
    <property type="protein sequence ID" value="OIJ27470.1"/>
    <property type="molecule type" value="Genomic_DNA"/>
</dbReference>
<evidence type="ECO:0000256" key="5">
    <source>
        <dbReference type="ARBA" id="ARBA00022833"/>
    </source>
</evidence>
<evidence type="ECO:0000256" key="2">
    <source>
        <dbReference type="ARBA" id="ARBA00008072"/>
    </source>
</evidence>
<evidence type="ECO:0000256" key="3">
    <source>
        <dbReference type="ARBA" id="ARBA00013190"/>
    </source>
</evidence>
<gene>
    <name evidence="10" type="ORF">UG56_007205</name>
</gene>
<dbReference type="PANTHER" id="PTHR42940">
    <property type="entry name" value="ALCOHOL DEHYDROGENASE 1-RELATED"/>
    <property type="match status" value="1"/>
</dbReference>
<protein>
    <recommendedName>
        <fullName evidence="3">alcohol dehydrogenase</fullName>
        <ecNumber evidence="3">1.1.1.1</ecNumber>
    </recommendedName>
</protein>
<organism evidence="10 11">
    <name type="scientific">Nocardioides luteus</name>
    <dbReference type="NCBI Taxonomy" id="1844"/>
    <lineage>
        <taxon>Bacteria</taxon>
        <taxon>Bacillati</taxon>
        <taxon>Actinomycetota</taxon>
        <taxon>Actinomycetes</taxon>
        <taxon>Propionibacteriales</taxon>
        <taxon>Nocardioidaceae</taxon>
        <taxon>Nocardioides</taxon>
    </lineage>
</organism>
<feature type="domain" description="Enoyl reductase (ER)" evidence="9">
    <location>
        <begin position="23"/>
        <end position="353"/>
    </location>
</feature>
<name>A0A1J4N7K1_9ACTN</name>
<dbReference type="STRING" id="1844.UG56_007205"/>
<evidence type="ECO:0000256" key="7">
    <source>
        <dbReference type="ARBA" id="ARBA00049164"/>
    </source>
</evidence>
<keyword evidence="5" id="KW-0862">Zinc</keyword>
<dbReference type="GO" id="GO:0004022">
    <property type="term" value="F:alcohol dehydrogenase (NAD+) activity"/>
    <property type="evidence" value="ECO:0007669"/>
    <property type="project" value="UniProtKB-EC"/>
</dbReference>
<comment type="caution">
    <text evidence="10">The sequence shown here is derived from an EMBL/GenBank/DDBJ whole genome shotgun (WGS) entry which is preliminary data.</text>
</comment>
<dbReference type="EC" id="1.1.1.1" evidence="3"/>
<evidence type="ECO:0000256" key="4">
    <source>
        <dbReference type="ARBA" id="ARBA00022723"/>
    </source>
</evidence>
<accession>A0A1J4N7K1</accession>
<keyword evidence="6" id="KW-0560">Oxidoreductase</keyword>
<evidence type="ECO:0000313" key="10">
    <source>
        <dbReference type="EMBL" id="OIJ27470.1"/>
    </source>
</evidence>
<evidence type="ECO:0000259" key="9">
    <source>
        <dbReference type="SMART" id="SM00829"/>
    </source>
</evidence>
<dbReference type="InterPro" id="IPR011032">
    <property type="entry name" value="GroES-like_sf"/>
</dbReference>
<dbReference type="RefSeq" id="WP_045548606.1">
    <property type="nucleotide sequence ID" value="NZ_JZDQ02000008.1"/>
</dbReference>
<dbReference type="GO" id="GO:0005737">
    <property type="term" value="C:cytoplasm"/>
    <property type="evidence" value="ECO:0007669"/>
    <property type="project" value="TreeGrafter"/>
</dbReference>
<dbReference type="InterPro" id="IPR013149">
    <property type="entry name" value="ADH-like_C"/>
</dbReference>
<dbReference type="InterPro" id="IPR020843">
    <property type="entry name" value="ER"/>
</dbReference>
<evidence type="ECO:0000256" key="8">
    <source>
        <dbReference type="ARBA" id="ARBA00049243"/>
    </source>
</evidence>
<dbReference type="OrthoDB" id="9801186at2"/>
<dbReference type="InterPro" id="IPR013154">
    <property type="entry name" value="ADH-like_N"/>
</dbReference>
<dbReference type="Pfam" id="PF08240">
    <property type="entry name" value="ADH_N"/>
    <property type="match status" value="1"/>
</dbReference>
<comment type="catalytic activity">
    <reaction evidence="7">
        <text>a secondary alcohol + NAD(+) = a ketone + NADH + H(+)</text>
        <dbReference type="Rhea" id="RHEA:10740"/>
        <dbReference type="ChEBI" id="CHEBI:15378"/>
        <dbReference type="ChEBI" id="CHEBI:17087"/>
        <dbReference type="ChEBI" id="CHEBI:35681"/>
        <dbReference type="ChEBI" id="CHEBI:57540"/>
        <dbReference type="ChEBI" id="CHEBI:57945"/>
        <dbReference type="EC" id="1.1.1.1"/>
    </reaction>
</comment>
<evidence type="ECO:0000256" key="1">
    <source>
        <dbReference type="ARBA" id="ARBA00001947"/>
    </source>
</evidence>